<keyword evidence="8" id="KW-1185">Reference proteome</keyword>
<evidence type="ECO:0000313" key="7">
    <source>
        <dbReference type="EMBL" id="NSE16614.1"/>
    </source>
</evidence>
<sequence length="441" mass="50217">MSVGKSILEGSVVSRNAAPRMPVNSTVVLKGKMNGKSAMIGLDEDLLSKQMLLVGGTGCGKSTLFYHMIRQLKDKMTDDDVMIIFDTKGDFYSRFFDSSRDYVIGNSSQYYEESERWNIFKEIVADGWEDKQVILNVQEICKAFFEERVKKSNNIFFPNAARDLLAAILVTIVRLGADSKEFVRKIFYNDRFKEYLDSSSGEKLCELLEGYPDMRSVLSYIKGNNQQSQGVLAEMYSVVRDIFIGVFNEKGGFSLRNFVRQKGGRTLFIEYDLSIGNVLAPVYKIMFDLALKEALGQTKNRGNVYVSCDEFKLIPNLQHIEDGVNFGRSLGVKIFAGLQSIEQLYETYGISRGKNLAAGFSSIIAFRANDVTTRNYISNLYGKNMVLEQYQKMNGEWEEERRMGNTVEDWDLNSLKVGEAIVGLPFEQPFRFYFEKYSGQY</sequence>
<dbReference type="SUPFAM" id="SSF52540">
    <property type="entry name" value="P-loop containing nucleoside triphosphate hydrolases"/>
    <property type="match status" value="1"/>
</dbReference>
<dbReference type="EMBL" id="JAAITQ010000015">
    <property type="protein sequence ID" value="NSE16614.1"/>
    <property type="molecule type" value="Genomic_DNA"/>
</dbReference>
<protein>
    <submittedName>
        <fullName evidence="7">Type IV secretion system DNA-binding domain-containing protein</fullName>
    </submittedName>
</protein>
<dbReference type="InterPro" id="IPR027417">
    <property type="entry name" value="P-loop_NTPase"/>
</dbReference>
<proteinExistence type="predicted"/>
<dbReference type="Gene3D" id="3.40.50.300">
    <property type="entry name" value="P-loop containing nucleotide triphosphate hydrolases"/>
    <property type="match status" value="2"/>
</dbReference>
<dbReference type="InterPro" id="IPR051539">
    <property type="entry name" value="T4SS-coupling_protein"/>
</dbReference>
<keyword evidence="2" id="KW-1003">Cell membrane</keyword>
<evidence type="ECO:0000313" key="8">
    <source>
        <dbReference type="Proteomes" id="UP000768180"/>
    </source>
</evidence>
<evidence type="ECO:0000256" key="1">
    <source>
        <dbReference type="ARBA" id="ARBA00004651"/>
    </source>
</evidence>
<dbReference type="CDD" id="cd01127">
    <property type="entry name" value="TrwB_TraG_TraD_VirD4"/>
    <property type="match status" value="1"/>
</dbReference>
<evidence type="ECO:0000256" key="5">
    <source>
        <dbReference type="ARBA" id="ARBA00023136"/>
    </source>
</evidence>
<evidence type="ECO:0000259" key="6">
    <source>
        <dbReference type="Pfam" id="PF10412"/>
    </source>
</evidence>
<organism evidence="7 8">
    <name type="scientific">Fusicatenibacter saccharivorans</name>
    <dbReference type="NCBI Taxonomy" id="1150298"/>
    <lineage>
        <taxon>Bacteria</taxon>
        <taxon>Bacillati</taxon>
        <taxon>Bacillota</taxon>
        <taxon>Clostridia</taxon>
        <taxon>Lachnospirales</taxon>
        <taxon>Lachnospiraceae</taxon>
        <taxon>Fusicatenibacter</taxon>
    </lineage>
</organism>
<evidence type="ECO:0000256" key="2">
    <source>
        <dbReference type="ARBA" id="ARBA00022475"/>
    </source>
</evidence>
<keyword evidence="4" id="KW-1133">Transmembrane helix</keyword>
<gene>
    <name evidence="7" type="ORF">G5B05_09375</name>
</gene>
<dbReference type="PANTHER" id="PTHR37937:SF1">
    <property type="entry name" value="CONJUGATIVE TRANSFER: DNA TRANSPORT"/>
    <property type="match status" value="1"/>
</dbReference>
<feature type="domain" description="Type IV secretion system coupling protein TraD DNA-binding" evidence="6">
    <location>
        <begin position="39"/>
        <end position="392"/>
    </location>
</feature>
<dbReference type="PANTHER" id="PTHR37937">
    <property type="entry name" value="CONJUGATIVE TRANSFER: DNA TRANSPORT"/>
    <property type="match status" value="1"/>
</dbReference>
<dbReference type="GO" id="GO:0003677">
    <property type="term" value="F:DNA binding"/>
    <property type="evidence" value="ECO:0007669"/>
    <property type="project" value="UniProtKB-KW"/>
</dbReference>
<comment type="caution">
    <text evidence="7">The sequence shown here is derived from an EMBL/GenBank/DDBJ whole genome shotgun (WGS) entry which is preliminary data.</text>
</comment>
<dbReference type="RefSeq" id="WP_173829891.1">
    <property type="nucleotide sequence ID" value="NZ_JAAITQ010000015.1"/>
</dbReference>
<accession>A0ABX2GE75</accession>
<evidence type="ECO:0000256" key="3">
    <source>
        <dbReference type="ARBA" id="ARBA00022692"/>
    </source>
</evidence>
<reference evidence="7 8" key="1">
    <citation type="journal article" date="2020" name="Cell Host Microbe">
        <title>Functional and Genomic Variation between Human-Derived Isolates of Lachnospiraceae Reveals Inter- and Intra-Species Diversity.</title>
        <authorList>
            <person name="Sorbara M.T."/>
            <person name="Littmann E.R."/>
            <person name="Fontana E."/>
            <person name="Moody T.U."/>
            <person name="Kohout C.E."/>
            <person name="Gjonbalaj M."/>
            <person name="Eaton V."/>
            <person name="Seok R."/>
            <person name="Leiner I.M."/>
            <person name="Pamer E.G."/>
        </authorList>
    </citation>
    <scope>NUCLEOTIDE SEQUENCE [LARGE SCALE GENOMIC DNA]</scope>
    <source>
        <strain evidence="7 8">MSK.14.54</strain>
    </source>
</reference>
<name>A0ABX2GE75_9FIRM</name>
<evidence type="ECO:0000256" key="4">
    <source>
        <dbReference type="ARBA" id="ARBA00022989"/>
    </source>
</evidence>
<keyword evidence="7" id="KW-0238">DNA-binding</keyword>
<comment type="subcellular location">
    <subcellularLocation>
        <location evidence="1">Cell membrane</location>
        <topology evidence="1">Multi-pass membrane protein</topology>
    </subcellularLocation>
</comment>
<keyword evidence="3" id="KW-0812">Transmembrane</keyword>
<dbReference type="Pfam" id="PF10412">
    <property type="entry name" value="TrwB_AAD_bind"/>
    <property type="match status" value="1"/>
</dbReference>
<dbReference type="InterPro" id="IPR019476">
    <property type="entry name" value="T4SS_TraD_DNA-bd"/>
</dbReference>
<keyword evidence="5" id="KW-0472">Membrane</keyword>
<dbReference type="Proteomes" id="UP000768180">
    <property type="component" value="Unassembled WGS sequence"/>
</dbReference>